<evidence type="ECO:0000313" key="1">
    <source>
        <dbReference type="EMBL" id="KAL1263016.1"/>
    </source>
</evidence>
<reference evidence="1 2" key="1">
    <citation type="submission" date="2023-09" db="EMBL/GenBank/DDBJ databases">
        <authorList>
            <person name="Wang M."/>
        </authorList>
    </citation>
    <scope>NUCLEOTIDE SEQUENCE [LARGE SCALE GENOMIC DNA]</scope>
    <source>
        <strain evidence="1">GT-2023</strain>
        <tissue evidence="1">Liver</tissue>
    </source>
</reference>
<keyword evidence="2" id="KW-1185">Reference proteome</keyword>
<dbReference type="EMBL" id="JAYMGO010000013">
    <property type="protein sequence ID" value="KAL1263016.1"/>
    <property type="molecule type" value="Genomic_DNA"/>
</dbReference>
<sequence length="76" mass="8117">METCRSCYRIIISLKTLCSVLHPLRCTCSPALAILSTAFSHPISTSTPSAEAPASHPVPHVPYVLCVGLEQNVQPA</sequence>
<proteinExistence type="predicted"/>
<dbReference type="Proteomes" id="UP001558613">
    <property type="component" value="Unassembled WGS sequence"/>
</dbReference>
<comment type="caution">
    <text evidence="1">The sequence shown here is derived from an EMBL/GenBank/DDBJ whole genome shotgun (WGS) entry which is preliminary data.</text>
</comment>
<organism evidence="1 2">
    <name type="scientific">Cirrhinus molitorella</name>
    <name type="common">mud carp</name>
    <dbReference type="NCBI Taxonomy" id="172907"/>
    <lineage>
        <taxon>Eukaryota</taxon>
        <taxon>Metazoa</taxon>
        <taxon>Chordata</taxon>
        <taxon>Craniata</taxon>
        <taxon>Vertebrata</taxon>
        <taxon>Euteleostomi</taxon>
        <taxon>Actinopterygii</taxon>
        <taxon>Neopterygii</taxon>
        <taxon>Teleostei</taxon>
        <taxon>Ostariophysi</taxon>
        <taxon>Cypriniformes</taxon>
        <taxon>Cyprinidae</taxon>
        <taxon>Labeoninae</taxon>
        <taxon>Labeonini</taxon>
        <taxon>Cirrhinus</taxon>
    </lineage>
</organism>
<evidence type="ECO:0000313" key="2">
    <source>
        <dbReference type="Proteomes" id="UP001558613"/>
    </source>
</evidence>
<accession>A0ABR3MD90</accession>
<gene>
    <name evidence="1" type="ORF">QQF64_005755</name>
</gene>
<name>A0ABR3MD90_9TELE</name>
<protein>
    <submittedName>
        <fullName evidence="1">Uncharacterized protein</fullName>
    </submittedName>
</protein>